<name>A0A0N1H4T4_9EURO</name>
<feature type="compositionally biased region" description="Polar residues" evidence="1">
    <location>
        <begin position="47"/>
        <end position="57"/>
    </location>
</feature>
<dbReference type="AlphaFoldDB" id="A0A0N1H4T4"/>
<protein>
    <submittedName>
        <fullName evidence="3">Uncharacterized protein</fullName>
    </submittedName>
</protein>
<evidence type="ECO:0000313" key="3">
    <source>
        <dbReference type="EMBL" id="KPI37166.1"/>
    </source>
</evidence>
<evidence type="ECO:0000256" key="2">
    <source>
        <dbReference type="SAM" id="Phobius"/>
    </source>
</evidence>
<feature type="transmembrane region" description="Helical" evidence="2">
    <location>
        <begin position="176"/>
        <end position="198"/>
    </location>
</feature>
<gene>
    <name evidence="3" type="ORF">AB675_1524</name>
</gene>
<dbReference type="GeneID" id="28733302"/>
<dbReference type="RefSeq" id="XP_017997129.1">
    <property type="nucleotide sequence ID" value="XM_018141422.1"/>
</dbReference>
<proteinExistence type="predicted"/>
<dbReference type="VEuPathDB" id="FungiDB:AB675_1524"/>
<sequence length="285" mass="30813">MAFILPGSVRSRLPGLTLRRVRSTPDARGIAILERTNSDASLPDDGNGSTPTETGSSLAVRPRAATATMRMGAPDSSSVVPYSTSSTYLSASGGDSLALNLAYAHLHAVCQSRTATIPQDPRMERTLLVDAAKYSMLALPKDLSDAELVSLWNTMPDQPQCRTDHDIRERSRLRRFIALMTKVFISCMLLLLPVLAMAGDGAVRLERRFELTQGLTNAIVSLVSKLENLNPWAVLQATKQSQTLGWTVGVGHWMVNGVVGGALDGWHDAVDQRSASASRRTSIRS</sequence>
<keyword evidence="2" id="KW-1133">Transmembrane helix</keyword>
<evidence type="ECO:0000313" key="4">
    <source>
        <dbReference type="Proteomes" id="UP000038010"/>
    </source>
</evidence>
<keyword evidence="2" id="KW-0812">Transmembrane</keyword>
<accession>A0A0N1H4T4</accession>
<keyword evidence="2" id="KW-0472">Membrane</keyword>
<feature type="region of interest" description="Disordered" evidence="1">
    <location>
        <begin position="33"/>
        <end position="60"/>
    </location>
</feature>
<organism evidence="3 4">
    <name type="scientific">Cyphellophora attinorum</name>
    <dbReference type="NCBI Taxonomy" id="1664694"/>
    <lineage>
        <taxon>Eukaryota</taxon>
        <taxon>Fungi</taxon>
        <taxon>Dikarya</taxon>
        <taxon>Ascomycota</taxon>
        <taxon>Pezizomycotina</taxon>
        <taxon>Eurotiomycetes</taxon>
        <taxon>Chaetothyriomycetidae</taxon>
        <taxon>Chaetothyriales</taxon>
        <taxon>Cyphellophoraceae</taxon>
        <taxon>Cyphellophora</taxon>
    </lineage>
</organism>
<dbReference type="EMBL" id="LFJN01000025">
    <property type="protein sequence ID" value="KPI37166.1"/>
    <property type="molecule type" value="Genomic_DNA"/>
</dbReference>
<reference evidence="3 4" key="1">
    <citation type="submission" date="2015-06" db="EMBL/GenBank/DDBJ databases">
        <title>Draft genome of the ant-associated black yeast Phialophora attae CBS 131958.</title>
        <authorList>
            <person name="Moreno L.F."/>
            <person name="Stielow B.J."/>
            <person name="de Hoog S."/>
            <person name="Vicente V.A."/>
            <person name="Weiss V.A."/>
            <person name="de Vries M."/>
            <person name="Cruz L.M."/>
            <person name="Souza E.M."/>
        </authorList>
    </citation>
    <scope>NUCLEOTIDE SEQUENCE [LARGE SCALE GENOMIC DNA]</scope>
    <source>
        <strain evidence="3 4">CBS 131958</strain>
    </source>
</reference>
<comment type="caution">
    <text evidence="3">The sequence shown here is derived from an EMBL/GenBank/DDBJ whole genome shotgun (WGS) entry which is preliminary data.</text>
</comment>
<dbReference type="Proteomes" id="UP000038010">
    <property type="component" value="Unassembled WGS sequence"/>
</dbReference>
<keyword evidence="4" id="KW-1185">Reference proteome</keyword>
<evidence type="ECO:0000256" key="1">
    <source>
        <dbReference type="SAM" id="MobiDB-lite"/>
    </source>
</evidence>